<sequence length="308" mass="34024">MSELLHQQLPNVYVFHQVARLGSFQAAAEYLNLTRSAVSKKVAQLEQHLNQRLLQRSTRQLRLTEAGQTLLGTTGALEQLLASTARLRHTAQQTPAGTVKISSSTLIGERYLLPLLPALQERYPQVVIDINLDDRVVNLIELGIDIAIRVGQLPDSSLVARKVGEKSWGCYASPAYIERRGEPAVPAELSEHQCLVFRHQQLCMDHWSFAQEGAITSVKVTPAMATDDGRTLIAMAGLGMGIVRVDPLLIQPELASGTLVPILSRWQHPDRSPIHLVCLGREARSPAVEAVWQYLAQHLSQTMTTAKE</sequence>
<evidence type="ECO:0000256" key="4">
    <source>
        <dbReference type="ARBA" id="ARBA00023163"/>
    </source>
</evidence>
<feature type="domain" description="HTH lysR-type" evidence="5">
    <location>
        <begin position="14"/>
        <end position="64"/>
    </location>
</feature>
<dbReference type="InterPro" id="IPR036390">
    <property type="entry name" value="WH_DNA-bd_sf"/>
</dbReference>
<dbReference type="PROSITE" id="PS50931">
    <property type="entry name" value="HTH_LYSR"/>
    <property type="match status" value="1"/>
</dbReference>
<dbReference type="Gene3D" id="3.40.190.290">
    <property type="match status" value="1"/>
</dbReference>
<dbReference type="InterPro" id="IPR036388">
    <property type="entry name" value="WH-like_DNA-bd_sf"/>
</dbReference>
<evidence type="ECO:0000256" key="3">
    <source>
        <dbReference type="ARBA" id="ARBA00023125"/>
    </source>
</evidence>
<evidence type="ECO:0000313" key="6">
    <source>
        <dbReference type="EMBL" id="MDO3381495.1"/>
    </source>
</evidence>
<comment type="caution">
    <text evidence="6">The sequence shown here is derived from an EMBL/GenBank/DDBJ whole genome shotgun (WGS) entry which is preliminary data.</text>
</comment>
<comment type="similarity">
    <text evidence="1">Belongs to the LysR transcriptional regulatory family.</text>
</comment>
<dbReference type="InterPro" id="IPR058163">
    <property type="entry name" value="LysR-type_TF_proteobact-type"/>
</dbReference>
<evidence type="ECO:0000256" key="2">
    <source>
        <dbReference type="ARBA" id="ARBA00023015"/>
    </source>
</evidence>
<accession>A0ABT8TC65</accession>
<evidence type="ECO:0000259" key="5">
    <source>
        <dbReference type="PROSITE" id="PS50931"/>
    </source>
</evidence>
<dbReference type="Proteomes" id="UP001168380">
    <property type="component" value="Unassembled WGS sequence"/>
</dbReference>
<keyword evidence="3" id="KW-0238">DNA-binding</keyword>
<dbReference type="Pfam" id="PF00126">
    <property type="entry name" value="HTH_1"/>
    <property type="match status" value="1"/>
</dbReference>
<dbReference type="PRINTS" id="PR00039">
    <property type="entry name" value="HTHLYSR"/>
</dbReference>
<keyword evidence="4" id="KW-0804">Transcription</keyword>
<keyword evidence="2" id="KW-0805">Transcription regulation</keyword>
<dbReference type="RefSeq" id="WP_302711629.1">
    <property type="nucleotide sequence ID" value="NZ_JAULRT010000035.1"/>
</dbReference>
<keyword evidence="7" id="KW-1185">Reference proteome</keyword>
<dbReference type="CDD" id="cd08422">
    <property type="entry name" value="PBP2_CrgA_like"/>
    <property type="match status" value="1"/>
</dbReference>
<dbReference type="SUPFAM" id="SSF53850">
    <property type="entry name" value="Periplasmic binding protein-like II"/>
    <property type="match status" value="1"/>
</dbReference>
<dbReference type="PANTHER" id="PTHR30537:SF5">
    <property type="entry name" value="HTH-TYPE TRANSCRIPTIONAL ACTIVATOR TTDR-RELATED"/>
    <property type="match status" value="1"/>
</dbReference>
<proteinExistence type="inferred from homology"/>
<dbReference type="InterPro" id="IPR005119">
    <property type="entry name" value="LysR_subst-bd"/>
</dbReference>
<dbReference type="PANTHER" id="PTHR30537">
    <property type="entry name" value="HTH-TYPE TRANSCRIPTIONAL REGULATOR"/>
    <property type="match status" value="1"/>
</dbReference>
<reference evidence="6" key="1">
    <citation type="submission" date="2023-07" db="EMBL/GenBank/DDBJ databases">
        <title>Gilvimarinus algae sp. nov., isolated from the surface of Kelp.</title>
        <authorList>
            <person name="Sun Y.Y."/>
            <person name="Gong Y."/>
            <person name="Du Z.J."/>
        </authorList>
    </citation>
    <scope>NUCLEOTIDE SEQUENCE</scope>
    <source>
        <strain evidence="6">SDUM040014</strain>
    </source>
</reference>
<dbReference type="Pfam" id="PF03466">
    <property type="entry name" value="LysR_substrate"/>
    <property type="match status" value="1"/>
</dbReference>
<dbReference type="SUPFAM" id="SSF46785">
    <property type="entry name" value="Winged helix' DNA-binding domain"/>
    <property type="match status" value="1"/>
</dbReference>
<evidence type="ECO:0000313" key="7">
    <source>
        <dbReference type="Proteomes" id="UP001168380"/>
    </source>
</evidence>
<protein>
    <submittedName>
        <fullName evidence="6">LysR substrate-binding domain-containing protein</fullName>
    </submittedName>
</protein>
<organism evidence="6 7">
    <name type="scientific">Gilvimarinus algae</name>
    <dbReference type="NCBI Taxonomy" id="3058037"/>
    <lineage>
        <taxon>Bacteria</taxon>
        <taxon>Pseudomonadati</taxon>
        <taxon>Pseudomonadota</taxon>
        <taxon>Gammaproteobacteria</taxon>
        <taxon>Cellvibrionales</taxon>
        <taxon>Cellvibrionaceae</taxon>
        <taxon>Gilvimarinus</taxon>
    </lineage>
</organism>
<dbReference type="Gene3D" id="1.10.10.10">
    <property type="entry name" value="Winged helix-like DNA-binding domain superfamily/Winged helix DNA-binding domain"/>
    <property type="match status" value="1"/>
</dbReference>
<dbReference type="InterPro" id="IPR000847">
    <property type="entry name" value="LysR_HTH_N"/>
</dbReference>
<gene>
    <name evidence="6" type="ORF">QWI16_04870</name>
</gene>
<evidence type="ECO:0000256" key="1">
    <source>
        <dbReference type="ARBA" id="ARBA00009437"/>
    </source>
</evidence>
<name>A0ABT8TC65_9GAMM</name>
<dbReference type="EMBL" id="JAULRT010000035">
    <property type="protein sequence ID" value="MDO3381495.1"/>
    <property type="molecule type" value="Genomic_DNA"/>
</dbReference>